<evidence type="ECO:0000313" key="3">
    <source>
        <dbReference type="Proteomes" id="UP000830115"/>
    </source>
</evidence>
<evidence type="ECO:0000313" key="2">
    <source>
        <dbReference type="EMBL" id="UQA91389.1"/>
    </source>
</evidence>
<feature type="chain" id="PRO_5047193780" description="Peptidase inhibitor family I36" evidence="1">
    <location>
        <begin position="30"/>
        <end position="129"/>
    </location>
</feature>
<sequence>MRRAILTRTLTVAGTLAVSGIAAAPSAQAAASACSHDWSGPQICITTDGDSGSENPGHVTTAWTNPPKSRKTATVYITQPDGFTYKIKAKRSGGQIIGHTVPGAQRNGKLCARYKGSSHTACVEIIDRN</sequence>
<organism evidence="2 3">
    <name type="scientific">Streptomyces halobius</name>
    <dbReference type="NCBI Taxonomy" id="2879846"/>
    <lineage>
        <taxon>Bacteria</taxon>
        <taxon>Bacillati</taxon>
        <taxon>Actinomycetota</taxon>
        <taxon>Actinomycetes</taxon>
        <taxon>Kitasatosporales</taxon>
        <taxon>Streptomycetaceae</taxon>
        <taxon>Streptomyces</taxon>
    </lineage>
</organism>
<keyword evidence="1" id="KW-0732">Signal</keyword>
<proteinExistence type="predicted"/>
<evidence type="ECO:0000256" key="1">
    <source>
        <dbReference type="SAM" id="SignalP"/>
    </source>
</evidence>
<dbReference type="EMBL" id="CP086322">
    <property type="protein sequence ID" value="UQA91389.1"/>
    <property type="molecule type" value="Genomic_DNA"/>
</dbReference>
<evidence type="ECO:0008006" key="4">
    <source>
        <dbReference type="Google" id="ProtNLM"/>
    </source>
</evidence>
<feature type="signal peptide" evidence="1">
    <location>
        <begin position="1"/>
        <end position="29"/>
    </location>
</feature>
<accession>A0ABY4M0U5</accession>
<name>A0ABY4M0U5_9ACTN</name>
<dbReference type="RefSeq" id="WP_248862216.1">
    <property type="nucleotide sequence ID" value="NZ_CP086322.1"/>
</dbReference>
<keyword evidence="3" id="KW-1185">Reference proteome</keyword>
<protein>
    <recommendedName>
        <fullName evidence="4">Peptidase inhibitor family I36</fullName>
    </recommendedName>
</protein>
<gene>
    <name evidence="2" type="ORF">K9S39_05390</name>
</gene>
<dbReference type="PROSITE" id="PS51257">
    <property type="entry name" value="PROKAR_LIPOPROTEIN"/>
    <property type="match status" value="1"/>
</dbReference>
<reference evidence="2" key="1">
    <citation type="submission" date="2021-10" db="EMBL/GenBank/DDBJ databases">
        <title>Streptomyces nigrumlapis sp.nov.,an antimicrobial producing actinobacterium isolated from Black Gobi rocks.</title>
        <authorList>
            <person name="Wen Y."/>
            <person name="Zhang W."/>
            <person name="Liu X.G."/>
        </authorList>
    </citation>
    <scope>NUCLEOTIDE SEQUENCE</scope>
    <source>
        <strain evidence="2">ST13-2-2</strain>
    </source>
</reference>
<dbReference type="Proteomes" id="UP000830115">
    <property type="component" value="Chromosome"/>
</dbReference>